<feature type="region of interest" description="Disordered" evidence="19">
    <location>
        <begin position="148"/>
        <end position="167"/>
    </location>
</feature>
<dbReference type="InterPro" id="IPR036883">
    <property type="entry name" value="PDCD5-like_sf"/>
</dbReference>
<evidence type="ECO:0000256" key="8">
    <source>
        <dbReference type="ARBA" id="ARBA00017539"/>
    </source>
</evidence>
<dbReference type="Gene3D" id="2.60.40.180">
    <property type="entry name" value="Transthyretin/hydroxyisourate hydrolase domain"/>
    <property type="match status" value="1"/>
</dbReference>
<feature type="domain" description="Transthyretin/hydroxyisourate hydrolase" evidence="20">
    <location>
        <begin position="24"/>
        <end position="144"/>
    </location>
</feature>
<comment type="function">
    <text evidence="15">May function in the process of apoptosis.</text>
</comment>
<organism evidence="21 22">
    <name type="scientific">Lates japonicus</name>
    <name type="common">Japanese lates</name>
    <dbReference type="NCBI Taxonomy" id="270547"/>
    <lineage>
        <taxon>Eukaryota</taxon>
        <taxon>Metazoa</taxon>
        <taxon>Chordata</taxon>
        <taxon>Craniata</taxon>
        <taxon>Vertebrata</taxon>
        <taxon>Euteleostomi</taxon>
        <taxon>Actinopterygii</taxon>
        <taxon>Neopterygii</taxon>
        <taxon>Teleostei</taxon>
        <taxon>Neoteleostei</taxon>
        <taxon>Acanthomorphata</taxon>
        <taxon>Carangaria</taxon>
        <taxon>Carangaria incertae sedis</taxon>
        <taxon>Centropomidae</taxon>
        <taxon>Lates</taxon>
    </lineage>
</organism>
<sequence>MSAHRLQQLKGHILPEIKSTAMAGSLSPLTTHVLNTAMGVPGSNMALSLYRQDLPTNAWSLITTGTTNDDGRCPGLITKELFTSGVYKIRFESAQYWASMGQTSFYPYVEIVFTINDPGQKYHVPLLLSPFSYNDELEAIRRQRMAELQAKHGDASNNQQGEEAKQRETDMRNTILAQVLDQSARARLSNLALVKPEKANAVENYLIQMARFGKLGGKISESGLIEILEKVSQQTEKKTTVTFNRRRVMDSDDEDDY</sequence>
<comment type="subcellular location">
    <subcellularLocation>
        <location evidence="3">Peroxisome</location>
    </subcellularLocation>
</comment>
<dbReference type="GO" id="GO:0005634">
    <property type="term" value="C:nucleus"/>
    <property type="evidence" value="ECO:0007669"/>
    <property type="project" value="TreeGrafter"/>
</dbReference>
<dbReference type="GO" id="GO:0006915">
    <property type="term" value="P:apoptotic process"/>
    <property type="evidence" value="ECO:0007669"/>
    <property type="project" value="UniProtKB-KW"/>
</dbReference>
<evidence type="ECO:0000256" key="7">
    <source>
        <dbReference type="ARBA" id="ARBA00012609"/>
    </source>
</evidence>
<comment type="caution">
    <text evidence="21">The sequence shown here is derived from an EMBL/GenBank/DDBJ whole genome shotgun (WGS) entry which is preliminary data.</text>
</comment>
<evidence type="ECO:0000259" key="20">
    <source>
        <dbReference type="SMART" id="SM00095"/>
    </source>
</evidence>
<protein>
    <recommendedName>
        <fullName evidence="8">5-hydroxyisourate hydrolase</fullName>
        <ecNumber evidence="7">3.5.2.17</ecNumber>
    </recommendedName>
    <alternativeName>
        <fullName evidence="17">Programmed cell death protein 5</fullName>
    </alternativeName>
    <alternativeName>
        <fullName evidence="18">Transthyretin-related protein</fullName>
    </alternativeName>
</protein>
<comment type="catalytic activity">
    <reaction evidence="1">
        <text>5-hydroxyisourate + H2O = 5-hydroxy-2-oxo-4-ureido-2,5-dihydro-1H-imidazole-5-carboxylate + H(+)</text>
        <dbReference type="Rhea" id="RHEA:23736"/>
        <dbReference type="ChEBI" id="CHEBI:15377"/>
        <dbReference type="ChEBI" id="CHEBI:15378"/>
        <dbReference type="ChEBI" id="CHEBI:18072"/>
        <dbReference type="ChEBI" id="CHEBI:58639"/>
        <dbReference type="EC" id="3.5.2.17"/>
    </reaction>
</comment>
<dbReference type="SUPFAM" id="SSF49472">
    <property type="entry name" value="Transthyretin (synonym: prealbumin)"/>
    <property type="match status" value="1"/>
</dbReference>
<evidence type="ECO:0000256" key="6">
    <source>
        <dbReference type="ARBA" id="ARBA00011881"/>
    </source>
</evidence>
<keyword evidence="13" id="KW-0007">Acetylation</keyword>
<reference evidence="21" key="1">
    <citation type="submission" date="2022-08" db="EMBL/GenBank/DDBJ databases">
        <title>Genome sequencing of akame (Lates japonicus).</title>
        <authorList>
            <person name="Hashiguchi Y."/>
            <person name="Takahashi H."/>
        </authorList>
    </citation>
    <scope>NUCLEOTIDE SEQUENCE</scope>
    <source>
        <strain evidence="21">Kochi</strain>
    </source>
</reference>
<evidence type="ECO:0000256" key="11">
    <source>
        <dbReference type="ARBA" id="ARBA00022703"/>
    </source>
</evidence>
<comment type="function">
    <text evidence="2">Catalyzes the hydrolysis of 5-hydroxyisourate (HIU) to 2-oxo-4-hydroxy-4-carboxy-5-ureidoimidazoline (OHCU).</text>
</comment>
<dbReference type="Pfam" id="PF01984">
    <property type="entry name" value="dsDNA_bind"/>
    <property type="match status" value="1"/>
</dbReference>
<comment type="pathway">
    <text evidence="16">Purine metabolism; urate degradation; (S)-allantoin from urate: step 2/3.</text>
</comment>
<evidence type="ECO:0000256" key="1">
    <source>
        <dbReference type="ARBA" id="ARBA00001043"/>
    </source>
</evidence>
<dbReference type="Proteomes" id="UP001279410">
    <property type="component" value="Unassembled WGS sequence"/>
</dbReference>
<evidence type="ECO:0000256" key="12">
    <source>
        <dbReference type="ARBA" id="ARBA00022801"/>
    </source>
</evidence>
<evidence type="ECO:0000256" key="17">
    <source>
        <dbReference type="ARBA" id="ARBA00071574"/>
    </source>
</evidence>
<dbReference type="InterPro" id="IPR014306">
    <property type="entry name" value="Hydroxyisourate_hydrolase"/>
</dbReference>
<dbReference type="EC" id="3.5.2.17" evidence="7"/>
<dbReference type="GO" id="GO:0005777">
    <property type="term" value="C:peroxisome"/>
    <property type="evidence" value="ECO:0007669"/>
    <property type="project" value="UniProtKB-SubCell"/>
</dbReference>
<evidence type="ECO:0000313" key="21">
    <source>
        <dbReference type="EMBL" id="GLD58400.1"/>
    </source>
</evidence>
<dbReference type="SMART" id="SM00095">
    <property type="entry name" value="TR_THY"/>
    <property type="match status" value="1"/>
</dbReference>
<dbReference type="Pfam" id="PF00576">
    <property type="entry name" value="Transthyretin"/>
    <property type="match status" value="1"/>
</dbReference>
<dbReference type="FunFam" id="2.60.40.180:FF:000004">
    <property type="entry name" value="5-hydroxyisourate hydrolase"/>
    <property type="match status" value="1"/>
</dbReference>
<keyword evidence="11" id="KW-0053">Apoptosis</keyword>
<evidence type="ECO:0000256" key="15">
    <source>
        <dbReference type="ARBA" id="ARBA00056824"/>
    </source>
</evidence>
<keyword evidence="9" id="KW-0597">Phosphoprotein</keyword>
<comment type="subunit">
    <text evidence="6">Homotetramer.</text>
</comment>
<dbReference type="InterPro" id="IPR023416">
    <property type="entry name" value="Transthyretin/HIU_hydrolase_d"/>
</dbReference>
<evidence type="ECO:0000256" key="19">
    <source>
        <dbReference type="SAM" id="MobiDB-lite"/>
    </source>
</evidence>
<dbReference type="GO" id="GO:0003677">
    <property type="term" value="F:DNA binding"/>
    <property type="evidence" value="ECO:0007669"/>
    <property type="project" value="InterPro"/>
</dbReference>
<evidence type="ECO:0000256" key="9">
    <source>
        <dbReference type="ARBA" id="ARBA00022553"/>
    </source>
</evidence>
<evidence type="ECO:0000256" key="13">
    <source>
        <dbReference type="ARBA" id="ARBA00022990"/>
    </source>
</evidence>
<comment type="similarity">
    <text evidence="5">Belongs to the PDCD5 family.</text>
</comment>
<evidence type="ECO:0000256" key="4">
    <source>
        <dbReference type="ARBA" id="ARBA00009850"/>
    </source>
</evidence>
<dbReference type="AlphaFoldDB" id="A0AAD3MRV1"/>
<dbReference type="InterPro" id="IPR000895">
    <property type="entry name" value="Transthyretin/HIU_hydrolase"/>
</dbReference>
<keyword evidence="14" id="KW-0576">Peroxisome</keyword>
<proteinExistence type="inferred from homology"/>
<dbReference type="InterPro" id="IPR002836">
    <property type="entry name" value="PDCD5-like"/>
</dbReference>
<dbReference type="CDD" id="cd05822">
    <property type="entry name" value="TLP_HIUase"/>
    <property type="match status" value="1"/>
</dbReference>
<dbReference type="GO" id="GO:0006144">
    <property type="term" value="P:purine nucleobase metabolic process"/>
    <property type="evidence" value="ECO:0007669"/>
    <property type="project" value="UniProtKB-KW"/>
</dbReference>
<dbReference type="PANTHER" id="PTHR10840:SF0">
    <property type="entry name" value="PROGRAMMED CELL DEATH PROTEIN 5"/>
    <property type="match status" value="1"/>
</dbReference>
<dbReference type="Gene3D" id="1.10.8.140">
    <property type="entry name" value="PDCD5-like"/>
    <property type="match status" value="1"/>
</dbReference>
<dbReference type="GO" id="GO:0033971">
    <property type="term" value="F:hydroxyisourate hydrolase activity"/>
    <property type="evidence" value="ECO:0007669"/>
    <property type="project" value="UniProtKB-EC"/>
</dbReference>
<keyword evidence="12 21" id="KW-0378">Hydrolase</keyword>
<accession>A0AAD3MRV1</accession>
<dbReference type="PANTHER" id="PTHR10840">
    <property type="entry name" value="PROGRAMMED CELL DEATH PROTEIN 5"/>
    <property type="match status" value="1"/>
</dbReference>
<dbReference type="PRINTS" id="PR00189">
    <property type="entry name" value="TRNSTHYRETIN"/>
</dbReference>
<comment type="similarity">
    <text evidence="4">Belongs to the transthyretin family. 5-hydroxyisourate hydrolase subfamily.</text>
</comment>
<evidence type="ECO:0000256" key="3">
    <source>
        <dbReference type="ARBA" id="ARBA00004275"/>
    </source>
</evidence>
<dbReference type="SUPFAM" id="SSF46950">
    <property type="entry name" value="Double-stranded DNA-binding domain"/>
    <property type="match status" value="1"/>
</dbReference>
<name>A0AAD3MRV1_LATJO</name>
<keyword evidence="10" id="KW-0659">Purine metabolism</keyword>
<dbReference type="InterPro" id="IPR036817">
    <property type="entry name" value="Transthyretin/HIU_hydrolase_sf"/>
</dbReference>
<evidence type="ECO:0000256" key="5">
    <source>
        <dbReference type="ARBA" id="ARBA00010490"/>
    </source>
</evidence>
<dbReference type="GO" id="GO:0005829">
    <property type="term" value="C:cytosol"/>
    <property type="evidence" value="ECO:0007669"/>
    <property type="project" value="TreeGrafter"/>
</dbReference>
<evidence type="ECO:0000256" key="14">
    <source>
        <dbReference type="ARBA" id="ARBA00023140"/>
    </source>
</evidence>
<evidence type="ECO:0000256" key="10">
    <source>
        <dbReference type="ARBA" id="ARBA00022631"/>
    </source>
</evidence>
<evidence type="ECO:0000256" key="2">
    <source>
        <dbReference type="ARBA" id="ARBA00002704"/>
    </source>
</evidence>
<keyword evidence="22" id="KW-1185">Reference proteome</keyword>
<evidence type="ECO:0000256" key="18">
    <source>
        <dbReference type="ARBA" id="ARBA00082459"/>
    </source>
</evidence>
<evidence type="ECO:0000256" key="16">
    <source>
        <dbReference type="ARBA" id="ARBA00060539"/>
    </source>
</evidence>
<evidence type="ECO:0000313" key="22">
    <source>
        <dbReference type="Proteomes" id="UP001279410"/>
    </source>
</evidence>
<dbReference type="NCBIfam" id="TIGR02962">
    <property type="entry name" value="hdxy_isourate"/>
    <property type="match status" value="1"/>
</dbReference>
<dbReference type="EMBL" id="BRZM01000033">
    <property type="protein sequence ID" value="GLD58400.1"/>
    <property type="molecule type" value="Genomic_DNA"/>
</dbReference>
<gene>
    <name evidence="21" type="ORF">AKAME5_001052700</name>
</gene>
<dbReference type="FunFam" id="1.10.8.140:FF:000001">
    <property type="entry name" value="Programmed cell death protein 5"/>
    <property type="match status" value="1"/>
</dbReference>